<dbReference type="Gene3D" id="3.20.20.80">
    <property type="entry name" value="Glycosidases"/>
    <property type="match status" value="1"/>
</dbReference>
<keyword evidence="2" id="KW-1185">Reference proteome</keyword>
<sequence length="315" mass="35083">MHPFTFGIYPGSALGAEDGLLIGLPDIPERIQEALNDLQPDGKSFRVRAYIDRDNVQGSTPQHFEQYIAPNRKLDLVLCYRAIDEPFELWTDFIRRTIQQYGPNLATLQITEEANSTGPGGDGITPNVRAALVAGVLAAKTEIQRLGLPIGVGFSATISFNPADDFWTELGQLGGQSFVNALDYVALDFFPDVFVPLQPNVQLSDAVRAVLHQFRHVNMLQAGIPATVPMHIGENGWPTSPTRPYTRQAEVLETIIRTVYEQRETYNIACYELFDLRDANSSNPDIFYQFGLLRDDYSPKPAYGVFKELVAELSV</sequence>
<reference evidence="1 2" key="1">
    <citation type="submission" date="2019-12" db="EMBL/GenBank/DDBJ databases">
        <title>Spirosoma sp. HMF4905 genome sequencing and assembly.</title>
        <authorList>
            <person name="Kang H."/>
            <person name="Cha I."/>
            <person name="Kim H."/>
            <person name="Joh K."/>
        </authorList>
    </citation>
    <scope>NUCLEOTIDE SEQUENCE [LARGE SCALE GENOMIC DNA]</scope>
    <source>
        <strain evidence="1 2">HMF4905</strain>
    </source>
</reference>
<evidence type="ECO:0000313" key="1">
    <source>
        <dbReference type="EMBL" id="MVM32974.1"/>
    </source>
</evidence>
<gene>
    <name evidence="1" type="ORF">GO755_23235</name>
</gene>
<accession>A0A7K1SGY5</accession>
<dbReference type="AlphaFoldDB" id="A0A7K1SGY5"/>
<name>A0A7K1SGY5_9BACT</name>
<dbReference type="InterPro" id="IPR017853">
    <property type="entry name" value="GH"/>
</dbReference>
<dbReference type="Proteomes" id="UP000436006">
    <property type="component" value="Unassembled WGS sequence"/>
</dbReference>
<dbReference type="EMBL" id="WPIN01000009">
    <property type="protein sequence ID" value="MVM32974.1"/>
    <property type="molecule type" value="Genomic_DNA"/>
</dbReference>
<protein>
    <submittedName>
        <fullName evidence="1">Uncharacterized protein</fullName>
    </submittedName>
</protein>
<dbReference type="RefSeq" id="WP_157587691.1">
    <property type="nucleotide sequence ID" value="NZ_WPIN01000009.1"/>
</dbReference>
<organism evidence="1 2">
    <name type="scientific">Spirosoma arboris</name>
    <dbReference type="NCBI Taxonomy" id="2682092"/>
    <lineage>
        <taxon>Bacteria</taxon>
        <taxon>Pseudomonadati</taxon>
        <taxon>Bacteroidota</taxon>
        <taxon>Cytophagia</taxon>
        <taxon>Cytophagales</taxon>
        <taxon>Cytophagaceae</taxon>
        <taxon>Spirosoma</taxon>
    </lineage>
</organism>
<proteinExistence type="predicted"/>
<evidence type="ECO:0000313" key="2">
    <source>
        <dbReference type="Proteomes" id="UP000436006"/>
    </source>
</evidence>
<comment type="caution">
    <text evidence="1">The sequence shown here is derived from an EMBL/GenBank/DDBJ whole genome shotgun (WGS) entry which is preliminary data.</text>
</comment>
<dbReference type="SUPFAM" id="SSF51445">
    <property type="entry name" value="(Trans)glycosidases"/>
    <property type="match status" value="1"/>
</dbReference>